<name>A0ABZ3F2T5_9FIRM</name>
<evidence type="ECO:0000313" key="2">
    <source>
        <dbReference type="Proteomes" id="UP001451571"/>
    </source>
</evidence>
<dbReference type="Proteomes" id="UP001451571">
    <property type="component" value="Chromosome"/>
</dbReference>
<sequence>MGTWVVTAQVEVEVEANNENEAISNAENELGFDVTSFRVLNAESCDEEDE</sequence>
<reference evidence="1 2" key="1">
    <citation type="submission" date="2024-02" db="EMBL/GenBank/DDBJ databases">
        <title>Bacterial strain from lacustrine sediment.</title>
        <authorList>
            <person name="Petit C."/>
            <person name="Fadhlaoui K."/>
        </authorList>
    </citation>
    <scope>NUCLEOTIDE SEQUENCE [LARGE SCALE GENOMIC DNA]</scope>
    <source>
        <strain evidence="1 2">IPX-CK</strain>
    </source>
</reference>
<evidence type="ECO:0000313" key="1">
    <source>
        <dbReference type="EMBL" id="XAH75965.1"/>
    </source>
</evidence>
<dbReference type="RefSeq" id="WP_342759538.1">
    <property type="nucleotide sequence ID" value="NZ_CP146256.1"/>
</dbReference>
<proteinExistence type="predicted"/>
<organism evidence="1 2">
    <name type="scientific">Kineothrix sedimenti</name>
    <dbReference type="NCBI Taxonomy" id="3123317"/>
    <lineage>
        <taxon>Bacteria</taxon>
        <taxon>Bacillati</taxon>
        <taxon>Bacillota</taxon>
        <taxon>Clostridia</taxon>
        <taxon>Lachnospirales</taxon>
        <taxon>Lachnospiraceae</taxon>
        <taxon>Kineothrix</taxon>
    </lineage>
</organism>
<keyword evidence="2" id="KW-1185">Reference proteome</keyword>
<protein>
    <submittedName>
        <fullName evidence="1">Uncharacterized protein</fullName>
    </submittedName>
</protein>
<accession>A0ABZ3F2T5</accession>
<dbReference type="EMBL" id="CP146256">
    <property type="protein sequence ID" value="XAH75965.1"/>
    <property type="molecule type" value="Genomic_DNA"/>
</dbReference>
<gene>
    <name evidence="1" type="ORF">V6984_09470</name>
</gene>